<dbReference type="Proteomes" id="UP000044377">
    <property type="component" value="Unassembled WGS sequence"/>
</dbReference>
<reference evidence="2" key="1">
    <citation type="submission" date="2015-01" db="EMBL/GenBank/DDBJ databases">
        <authorList>
            <person name="Paterson Steve"/>
        </authorList>
    </citation>
    <scope>NUCLEOTIDE SEQUENCE [LARGE SCALE GENOMIC DNA]</scope>
    <source>
        <strain evidence="2">OBR1</strain>
    </source>
</reference>
<accession>A0A0G4JYZ9</accession>
<protein>
    <submittedName>
        <fullName evidence="1">Uncharacterized protein</fullName>
    </submittedName>
</protein>
<evidence type="ECO:0000313" key="1">
    <source>
        <dbReference type="EMBL" id="CPR19073.1"/>
    </source>
</evidence>
<proteinExistence type="predicted"/>
<gene>
    <name evidence="1" type="ORF">BN1221_03564</name>
</gene>
<dbReference type="AlphaFoldDB" id="A0A0G4JYZ9"/>
<name>A0A0G4JYZ9_9GAMM</name>
<evidence type="ECO:0000313" key="2">
    <source>
        <dbReference type="Proteomes" id="UP000044377"/>
    </source>
</evidence>
<dbReference type="EMBL" id="CGIG01000001">
    <property type="protein sequence ID" value="CPR19073.1"/>
    <property type="molecule type" value="Genomic_DNA"/>
</dbReference>
<sequence length="48" mass="5240">MARVPARLTLFSAFSLILFLSSRYLKSSPFTVDSAQLHKLTAAATPTL</sequence>
<organism evidence="1 2">
    <name type="scientific">Brenneria goodwinii</name>
    <dbReference type="NCBI Taxonomy" id="1109412"/>
    <lineage>
        <taxon>Bacteria</taxon>
        <taxon>Pseudomonadati</taxon>
        <taxon>Pseudomonadota</taxon>
        <taxon>Gammaproteobacteria</taxon>
        <taxon>Enterobacterales</taxon>
        <taxon>Pectobacteriaceae</taxon>
        <taxon>Brenneria</taxon>
    </lineage>
</organism>
<keyword evidence="2" id="KW-1185">Reference proteome</keyword>